<organism evidence="2 3">
    <name type="scientific">Methylocystis bryophila</name>
    <dbReference type="NCBI Taxonomy" id="655015"/>
    <lineage>
        <taxon>Bacteria</taxon>
        <taxon>Pseudomonadati</taxon>
        <taxon>Pseudomonadota</taxon>
        <taxon>Alphaproteobacteria</taxon>
        <taxon>Hyphomicrobiales</taxon>
        <taxon>Methylocystaceae</taxon>
        <taxon>Methylocystis</taxon>
    </lineage>
</organism>
<sequence>MTDDQKEKEAEKRKVLAAIVEQFVSRASHRPDELRQFARLAGDLLAFVDDEGAAAVAEPLCRHPQTPRNLVLRLLERGGAPARIALRMAAATPQSLLFAFVERGPIEMAVAVAGRADLSRELVAKLLARGDPRILRALAANPELRLDPPTLKLLTEAARDDFVVARELLGRNPAGGASEALFLFATREERAAILVGACRAAMLAGAIETPPRQDELAEELEILAIDEDHEWFVAALAAALDARKDRVRALFCDESGEPLALALTALGVPLERANRILLAAGRPYSADVARLGALRELIAATPYRAAASIVAAMTGVTRQDRSPSRRAQTQDEPMSQAAAWRKAAPRANAPTPARKSDGLGRIA</sequence>
<keyword evidence="3" id="KW-1185">Reference proteome</keyword>
<evidence type="ECO:0000313" key="2">
    <source>
        <dbReference type="EMBL" id="ARN79750.1"/>
    </source>
</evidence>
<feature type="compositionally biased region" description="Low complexity" evidence="1">
    <location>
        <begin position="337"/>
        <end position="353"/>
    </location>
</feature>
<feature type="region of interest" description="Disordered" evidence="1">
    <location>
        <begin position="315"/>
        <end position="363"/>
    </location>
</feature>
<protein>
    <recommendedName>
        <fullName evidence="4">DUF2336 domain-containing protein</fullName>
    </recommendedName>
</protein>
<evidence type="ECO:0000313" key="3">
    <source>
        <dbReference type="Proteomes" id="UP000193978"/>
    </source>
</evidence>
<accession>A0A1W6MQ74</accession>
<reference evidence="2 3" key="1">
    <citation type="submission" date="2017-02" db="EMBL/GenBank/DDBJ databases">
        <authorList>
            <person name="Peterson S.W."/>
        </authorList>
    </citation>
    <scope>NUCLEOTIDE SEQUENCE [LARGE SCALE GENOMIC DNA]</scope>
    <source>
        <strain evidence="2 3">S285</strain>
    </source>
</reference>
<evidence type="ECO:0000256" key="1">
    <source>
        <dbReference type="SAM" id="MobiDB-lite"/>
    </source>
</evidence>
<dbReference type="KEGG" id="mbry:B1812_00225"/>
<dbReference type="Proteomes" id="UP000193978">
    <property type="component" value="Chromosome"/>
</dbReference>
<dbReference type="Pfam" id="PF10098">
    <property type="entry name" value="DUF2336"/>
    <property type="match status" value="1"/>
</dbReference>
<gene>
    <name evidence="2" type="ORF">B1812_00225</name>
</gene>
<dbReference type="STRING" id="655015.B1812_00225"/>
<dbReference type="InterPro" id="IPR019285">
    <property type="entry name" value="DUF2336"/>
</dbReference>
<name>A0A1W6MQ74_9HYPH</name>
<feature type="compositionally biased region" description="Basic and acidic residues" evidence="1">
    <location>
        <begin position="354"/>
        <end position="363"/>
    </location>
</feature>
<dbReference type="RefSeq" id="WP_102938032.1">
    <property type="nucleotide sequence ID" value="NZ_AP027149.1"/>
</dbReference>
<proteinExistence type="predicted"/>
<dbReference type="OrthoDB" id="8438150at2"/>
<evidence type="ECO:0008006" key="4">
    <source>
        <dbReference type="Google" id="ProtNLM"/>
    </source>
</evidence>
<dbReference type="AlphaFoldDB" id="A0A1W6MQ74"/>
<dbReference type="EMBL" id="CP019948">
    <property type="protein sequence ID" value="ARN79750.1"/>
    <property type="molecule type" value="Genomic_DNA"/>
</dbReference>